<accession>A0AAE2SWL8</accession>
<keyword evidence="2" id="KW-0233">DNA recombination</keyword>
<comment type="caution">
    <text evidence="3">The sequence shown here is derived from an EMBL/GenBank/DDBJ whole genome shotgun (WGS) entry which is preliminary data.</text>
</comment>
<evidence type="ECO:0000313" key="3">
    <source>
        <dbReference type="EMBL" id="MBB4289589.1"/>
    </source>
</evidence>
<protein>
    <submittedName>
        <fullName evidence="3">Integrase</fullName>
    </submittedName>
</protein>
<dbReference type="RefSeq" id="WP_183606699.1">
    <property type="nucleotide sequence ID" value="NZ_JACHAZ010000001.1"/>
</dbReference>
<dbReference type="InterPro" id="IPR013762">
    <property type="entry name" value="Integrase-like_cat_sf"/>
</dbReference>
<gene>
    <name evidence="3" type="ORF">GGE16_001629</name>
</gene>
<evidence type="ECO:0000313" key="4">
    <source>
        <dbReference type="Proteomes" id="UP000538507"/>
    </source>
</evidence>
<dbReference type="GO" id="GO:0015074">
    <property type="term" value="P:DNA integration"/>
    <property type="evidence" value="ECO:0007669"/>
    <property type="project" value="InterPro"/>
</dbReference>
<dbReference type="Proteomes" id="UP000538507">
    <property type="component" value="Unassembled WGS sequence"/>
</dbReference>
<organism evidence="3 4">
    <name type="scientific">Rhizobium leguminosarum</name>
    <dbReference type="NCBI Taxonomy" id="384"/>
    <lineage>
        <taxon>Bacteria</taxon>
        <taxon>Pseudomonadati</taxon>
        <taxon>Pseudomonadota</taxon>
        <taxon>Alphaproteobacteria</taxon>
        <taxon>Hyphomicrobiales</taxon>
        <taxon>Rhizobiaceae</taxon>
        <taxon>Rhizobium/Agrobacterium group</taxon>
        <taxon>Rhizobium</taxon>
    </lineage>
</organism>
<dbReference type="AlphaFoldDB" id="A0AAE2SWL8"/>
<reference evidence="3 4" key="1">
    <citation type="submission" date="2020-08" db="EMBL/GenBank/DDBJ databases">
        <title>Genomic Encyclopedia of Type Strains, Phase IV (KMG-V): Genome sequencing to study the core and pangenomes of soil and plant-associated prokaryotes.</title>
        <authorList>
            <person name="Whitman W."/>
        </authorList>
    </citation>
    <scope>NUCLEOTIDE SEQUENCE [LARGE SCALE GENOMIC DNA]</scope>
    <source>
        <strain evidence="3 4">SEMIA 415</strain>
    </source>
</reference>
<evidence type="ECO:0000256" key="1">
    <source>
        <dbReference type="ARBA" id="ARBA00023125"/>
    </source>
</evidence>
<sequence>MKLENLDDIWGDLRGLSNRDKAVAHGRRGQAALDAAKASGKLEADDKGVKRAWLANLLGVGRSALRQNTELRRITAEFDALAAQVRVSQLASISAIQQRLSEQETNVIDLVKNRARLDRLEAGEIEVVSFEYDKESYTVPVLLWGDTIDEDASDFLRDRVVKDGVSLLTAKRDASILRRFLCHCRRKGWQLRYLTDRRLRDYRSSIRHVDAAILNDEGRNIWARTFNNYLSVIFRFLTWAEKTGRIRGVVELDQAPSQRQRPPVTGRVHYGVMPSGRRIRQWVSIVTLRDKRGNAADRGTPDEPGIRNVHRVAASRRHATRDTLLFLWGEYTGARRASVLGVRLTDLPTREQLDELRLRGSRWGIKIFTKGGTWHTIYPDLFLLDVTLDYVDIERAAIVEINLKKGRPPSQFVFLSQKTGEVLQGDSLTKISIECFRKAGIFDCSYHRFRATYVTKKICVALDAYGSTIQGLSPNSSFIETLVTRVHKDTHHLSPEGLKPYIGRELDRRLRRGQEFKSQELDGEIRTKELHLETTNRRLTKSEEKRQLLRDIDRGDRASAEARLAVLL</sequence>
<dbReference type="InterPro" id="IPR010998">
    <property type="entry name" value="Integrase_recombinase_N"/>
</dbReference>
<dbReference type="SUPFAM" id="SSF56349">
    <property type="entry name" value="DNA breaking-rejoining enzymes"/>
    <property type="match status" value="1"/>
</dbReference>
<dbReference type="GO" id="GO:0003677">
    <property type="term" value="F:DNA binding"/>
    <property type="evidence" value="ECO:0007669"/>
    <property type="project" value="UniProtKB-KW"/>
</dbReference>
<dbReference type="InterPro" id="IPR011010">
    <property type="entry name" value="DNA_brk_join_enz"/>
</dbReference>
<dbReference type="Gene3D" id="1.10.443.10">
    <property type="entry name" value="Intergrase catalytic core"/>
    <property type="match status" value="1"/>
</dbReference>
<name>A0AAE2SWL8_RHILE</name>
<keyword evidence="1" id="KW-0238">DNA-binding</keyword>
<proteinExistence type="predicted"/>
<dbReference type="EMBL" id="JACIGO010000002">
    <property type="protein sequence ID" value="MBB4289589.1"/>
    <property type="molecule type" value="Genomic_DNA"/>
</dbReference>
<evidence type="ECO:0000256" key="2">
    <source>
        <dbReference type="ARBA" id="ARBA00023172"/>
    </source>
</evidence>
<dbReference type="GO" id="GO:0006310">
    <property type="term" value="P:DNA recombination"/>
    <property type="evidence" value="ECO:0007669"/>
    <property type="project" value="UniProtKB-KW"/>
</dbReference>
<dbReference type="Gene3D" id="1.10.150.130">
    <property type="match status" value="1"/>
</dbReference>